<dbReference type="AlphaFoldDB" id="A0A2G8SQ36"/>
<name>A0A2G8SQ36_9APHY</name>
<dbReference type="Proteomes" id="UP000230002">
    <property type="component" value="Unassembled WGS sequence"/>
</dbReference>
<feature type="compositionally biased region" description="Polar residues" evidence="1">
    <location>
        <begin position="36"/>
        <end position="73"/>
    </location>
</feature>
<evidence type="ECO:0000313" key="3">
    <source>
        <dbReference type="Proteomes" id="UP000230002"/>
    </source>
</evidence>
<accession>A0A2G8SQ36</accession>
<dbReference type="STRING" id="1077348.A0A2G8SQ36"/>
<sequence>MTLTTRSVVEASMLPAADPLTIEDILESFSRIQLSTPPNDVSDSLSNPITNLYNSRTSPPSVLPPNSASSSPFRSGAALCTPIRTDKRDTNVVSKQALRTLAHIEHHVLLLEGELAAPSEEQLASAEAELSRLRSMFLRVTRTTSLVLARKEEIGCHLQRIGNRVCELRHLIPAPPLADNGRDPIPYDCGHHYDLPASRAHVVAQIAMFLGIVFNVLGKLSQKGSDFLLGCLSFLLGLSFKSSGTPITPIQQNILSQVPTHLKEALERFNLSAHTITYAACPTCHFVYPPSTTPNSDILLYPVRCSNRRRPGDSICNTPLLDPRSATDDQKPVRPYVVHDLKEYESGLLSSEDNVRLINASCDETMAEIRRNVSPPPFASRPFHAHFVRTFVFDQQSNRLFIDRGEEMRLLFALHVDSFNVEGMSVRGASTSCTIISLACLDLPPEIRYKSENIGLVAIIPGPREPHLTELNYYLAPVIDAFCESWEQEMRKHAEAWRDATSASEQDKIFAQHGVRWSELWRLPYWDPTRQLVVDSMHCIFEGLIPYHFRDILGLTSANAKETEVLLPAFEHDFITVDIEENNRLPEKARLSDKEVGQVESIGHALCQHMGDGTEEQERGLENLHRRLFNKNLKALSFVGRGLDLPSKTKMTKRQWVDVLVTWRRSKPLSANPSAKKIATLEVIDRICDVICHCDKPSWLSSVPRNFGDAGAGTLKADEWKIMCTVYLPIALVTIWGAGSSHPTPEIGTFFRRILDNTMLLVSAVSVLSKRTMSETRARKYRAYIADWLRGLQEIHTGSYSDRTNNHVAFHIFDFLLLFGPIYSWWCFPFEHLIGHLQCTPHNDKFGQLEASLIDSFLRAAKLRRWLNRPDCPEALRQVKYLFDKAYGSWNFNPTTSDADCPKRQRSTPSPSIPAVLSSMFPPDDLGRLTLVARCKYEGHTLARSSTHVGNSLILYHPRDQPSTAEYGSIEYICQVDENVVLVVRPHLPTSGNDPFKHYTDFPATVRSAQLGPLQLIDRTNVICHFLRWKMPTGDVVVLPLYKD</sequence>
<gene>
    <name evidence="2" type="ORF">GSI_01547</name>
</gene>
<protein>
    <submittedName>
        <fullName evidence="2">Uncharacterized protein</fullName>
    </submittedName>
</protein>
<keyword evidence="3" id="KW-1185">Reference proteome</keyword>
<comment type="caution">
    <text evidence="2">The sequence shown here is derived from an EMBL/GenBank/DDBJ whole genome shotgun (WGS) entry which is preliminary data.</text>
</comment>
<feature type="region of interest" description="Disordered" evidence="1">
    <location>
        <begin position="36"/>
        <end position="75"/>
    </location>
</feature>
<proteinExistence type="predicted"/>
<dbReference type="PANTHER" id="PTHR46579">
    <property type="entry name" value="F5/8 TYPE C DOMAIN-CONTAINING PROTEIN-RELATED"/>
    <property type="match status" value="1"/>
</dbReference>
<dbReference type="EMBL" id="AYKW01000002">
    <property type="protein sequence ID" value="PIL35887.1"/>
    <property type="molecule type" value="Genomic_DNA"/>
</dbReference>
<organism evidence="2 3">
    <name type="scientific">Ganoderma sinense ZZ0214-1</name>
    <dbReference type="NCBI Taxonomy" id="1077348"/>
    <lineage>
        <taxon>Eukaryota</taxon>
        <taxon>Fungi</taxon>
        <taxon>Dikarya</taxon>
        <taxon>Basidiomycota</taxon>
        <taxon>Agaricomycotina</taxon>
        <taxon>Agaricomycetes</taxon>
        <taxon>Polyporales</taxon>
        <taxon>Polyporaceae</taxon>
        <taxon>Ganoderma</taxon>
    </lineage>
</organism>
<evidence type="ECO:0000313" key="2">
    <source>
        <dbReference type="EMBL" id="PIL35887.1"/>
    </source>
</evidence>
<reference evidence="2 3" key="1">
    <citation type="journal article" date="2015" name="Sci. Rep.">
        <title>Chromosome-level genome map provides insights into diverse defense mechanisms in the medicinal fungus Ganoderma sinense.</title>
        <authorList>
            <person name="Zhu Y."/>
            <person name="Xu J."/>
            <person name="Sun C."/>
            <person name="Zhou S."/>
            <person name="Xu H."/>
            <person name="Nelson D.R."/>
            <person name="Qian J."/>
            <person name="Song J."/>
            <person name="Luo H."/>
            <person name="Xiang L."/>
            <person name="Li Y."/>
            <person name="Xu Z."/>
            <person name="Ji A."/>
            <person name="Wang L."/>
            <person name="Lu S."/>
            <person name="Hayward A."/>
            <person name="Sun W."/>
            <person name="Li X."/>
            <person name="Schwartz D.C."/>
            <person name="Wang Y."/>
            <person name="Chen S."/>
        </authorList>
    </citation>
    <scope>NUCLEOTIDE SEQUENCE [LARGE SCALE GENOMIC DNA]</scope>
    <source>
        <strain evidence="2 3">ZZ0214-1</strain>
    </source>
</reference>
<evidence type="ECO:0000256" key="1">
    <source>
        <dbReference type="SAM" id="MobiDB-lite"/>
    </source>
</evidence>
<dbReference type="PANTHER" id="PTHR46579:SF1">
    <property type="entry name" value="F5_8 TYPE C DOMAIN-CONTAINING PROTEIN"/>
    <property type="match status" value="1"/>
</dbReference>
<dbReference type="OrthoDB" id="3247418at2759"/>